<dbReference type="Pfam" id="PF00583">
    <property type="entry name" value="Acetyltransf_1"/>
    <property type="match status" value="1"/>
</dbReference>
<dbReference type="SUPFAM" id="SSF55729">
    <property type="entry name" value="Acyl-CoA N-acyltransferases (Nat)"/>
    <property type="match status" value="1"/>
</dbReference>
<gene>
    <name evidence="2" type="ORF">SAMN04489717_0924</name>
</gene>
<sequence>MYRRLGFGKLTSGESLELTAVDAPDPEWAGRLKFFLRHKGDPYAGHIERALDHPLDSLRTHFYVGCVDGEPVTHVMVAGARGFGVLGHVYTQPRWRRRGAFGQLMAAQMEDVRKLGFTRLTLSTGYGSMPYDVYSSFGFRSAVPESGQMYWFAEPGSDPAPAATGGTSIRRTMWDDWGALCFALARAPLAGETTPRSPALGIDEHGSAEGSFLGLLGQLDLAGVQSYVAESPAGGVVGWCHVVPSPLTLGGAWLLDLHVLPGFDDLLGDLLGKVDWPLRPVVFPTTADTHRFERPMAAAGFANAAVLSTGKPGGSTHNLTLWWRTG</sequence>
<name>A0A1H1MQW9_9ACTN</name>
<dbReference type="Proteomes" id="UP000198983">
    <property type="component" value="Chromosome I"/>
</dbReference>
<dbReference type="GO" id="GO:0016747">
    <property type="term" value="F:acyltransferase activity, transferring groups other than amino-acyl groups"/>
    <property type="evidence" value="ECO:0007669"/>
    <property type="project" value="InterPro"/>
</dbReference>
<dbReference type="CDD" id="cd04301">
    <property type="entry name" value="NAT_SF"/>
    <property type="match status" value="1"/>
</dbReference>
<dbReference type="PROSITE" id="PS51186">
    <property type="entry name" value="GNAT"/>
    <property type="match status" value="1"/>
</dbReference>
<dbReference type="InterPro" id="IPR000182">
    <property type="entry name" value="GNAT_dom"/>
</dbReference>
<dbReference type="STRING" id="117157.SAMN04489717_0924"/>
<dbReference type="AlphaFoldDB" id="A0A1H1MQW9"/>
<dbReference type="RefSeq" id="WP_092650845.1">
    <property type="nucleotide sequence ID" value="NZ_LT629732.1"/>
</dbReference>
<accession>A0A1H1MQW9</accession>
<feature type="domain" description="N-acetyltransferase" evidence="1">
    <location>
        <begin position="18"/>
        <end position="161"/>
    </location>
</feature>
<evidence type="ECO:0000259" key="1">
    <source>
        <dbReference type="PROSITE" id="PS51186"/>
    </source>
</evidence>
<dbReference type="EMBL" id="LT629732">
    <property type="protein sequence ID" value="SDR89127.1"/>
    <property type="molecule type" value="Genomic_DNA"/>
</dbReference>
<organism evidence="2 3">
    <name type="scientific">Actinopolymorpha singaporensis</name>
    <dbReference type="NCBI Taxonomy" id="117157"/>
    <lineage>
        <taxon>Bacteria</taxon>
        <taxon>Bacillati</taxon>
        <taxon>Actinomycetota</taxon>
        <taxon>Actinomycetes</taxon>
        <taxon>Propionibacteriales</taxon>
        <taxon>Actinopolymorphaceae</taxon>
        <taxon>Actinopolymorpha</taxon>
    </lineage>
</organism>
<protein>
    <recommendedName>
        <fullName evidence="1">N-acetyltransferase domain-containing protein</fullName>
    </recommendedName>
</protein>
<evidence type="ECO:0000313" key="2">
    <source>
        <dbReference type="EMBL" id="SDR89127.1"/>
    </source>
</evidence>
<keyword evidence="3" id="KW-1185">Reference proteome</keyword>
<reference evidence="2 3" key="1">
    <citation type="submission" date="2016-10" db="EMBL/GenBank/DDBJ databases">
        <authorList>
            <person name="de Groot N.N."/>
        </authorList>
    </citation>
    <scope>NUCLEOTIDE SEQUENCE [LARGE SCALE GENOMIC DNA]</scope>
    <source>
        <strain evidence="2 3">DSM 22024</strain>
    </source>
</reference>
<proteinExistence type="predicted"/>
<dbReference type="OrthoDB" id="1706016at2"/>
<evidence type="ECO:0000313" key="3">
    <source>
        <dbReference type="Proteomes" id="UP000198983"/>
    </source>
</evidence>
<dbReference type="InterPro" id="IPR016181">
    <property type="entry name" value="Acyl_CoA_acyltransferase"/>
</dbReference>
<dbReference type="Gene3D" id="3.40.630.30">
    <property type="match status" value="1"/>
</dbReference>